<dbReference type="InterPro" id="IPR036452">
    <property type="entry name" value="Ribo_hydro-like"/>
</dbReference>
<dbReference type="SUPFAM" id="SSF53590">
    <property type="entry name" value="Nucleoside hydrolase"/>
    <property type="match status" value="1"/>
</dbReference>
<dbReference type="Gene3D" id="2.60.40.10">
    <property type="entry name" value="Immunoglobulins"/>
    <property type="match status" value="1"/>
</dbReference>
<evidence type="ECO:0000259" key="1">
    <source>
        <dbReference type="Pfam" id="PF07632"/>
    </source>
</evidence>
<proteinExistence type="predicted"/>
<dbReference type="InterPro" id="IPR013783">
    <property type="entry name" value="Ig-like_fold"/>
</dbReference>
<reference evidence="3 4" key="1">
    <citation type="journal article" date="2022" name="Int. J. Syst. Evol. Microbiol.">
        <title>Prevotella herbatica sp. nov., a plant polysaccharide-decomposing anaerobic bacterium isolated from a methanogenic reactor.</title>
        <authorList>
            <person name="Uek A."/>
            <person name="Tonouchi A."/>
            <person name="Kaku N."/>
            <person name="Ueki K."/>
        </authorList>
    </citation>
    <scope>NUCLEOTIDE SEQUENCE [LARGE SCALE GENOMIC DNA]</scope>
    <source>
        <strain evidence="3 4">WR041</strain>
    </source>
</reference>
<dbReference type="InterPro" id="IPR048527">
    <property type="entry name" value="Sde182_C"/>
</dbReference>
<evidence type="ECO:0000313" key="4">
    <source>
        <dbReference type="Proteomes" id="UP001319045"/>
    </source>
</evidence>
<dbReference type="EMBL" id="AP024484">
    <property type="protein sequence ID" value="BCS84232.1"/>
    <property type="molecule type" value="Genomic_DNA"/>
</dbReference>
<keyword evidence="4" id="KW-1185">Reference proteome</keyword>
<dbReference type="InterPro" id="IPR011483">
    <property type="entry name" value="Sde182_NH-like"/>
</dbReference>
<organism evidence="3 4">
    <name type="scientific">Prevotella herbatica</name>
    <dbReference type="NCBI Taxonomy" id="2801997"/>
    <lineage>
        <taxon>Bacteria</taxon>
        <taxon>Pseudomonadati</taxon>
        <taxon>Bacteroidota</taxon>
        <taxon>Bacteroidia</taxon>
        <taxon>Bacteroidales</taxon>
        <taxon>Prevotellaceae</taxon>
        <taxon>Prevotella</taxon>
    </lineage>
</organism>
<evidence type="ECO:0000313" key="3">
    <source>
        <dbReference type="EMBL" id="BCS84232.1"/>
    </source>
</evidence>
<name>A0ABM7NUQ8_9BACT</name>
<protein>
    <submittedName>
        <fullName evidence="3">DUF1593 domain-containing protein</fullName>
    </submittedName>
</protein>
<accession>A0ABM7NUQ8</accession>
<dbReference type="Proteomes" id="UP001319045">
    <property type="component" value="Chromosome"/>
</dbReference>
<gene>
    <name evidence="3" type="ORF">prwr041_01250</name>
</gene>
<dbReference type="Pfam" id="PF07632">
    <property type="entry name" value="Sde182_NH-like"/>
    <property type="match status" value="1"/>
</dbReference>
<evidence type="ECO:0000259" key="2">
    <source>
        <dbReference type="Pfam" id="PF21027"/>
    </source>
</evidence>
<feature type="domain" description="Cellulose-binding Sde182 nucleoside hydrolase-like" evidence="1">
    <location>
        <begin position="1"/>
        <end position="239"/>
    </location>
</feature>
<dbReference type="Pfam" id="PF21027">
    <property type="entry name" value="Sde0182_C"/>
    <property type="match status" value="1"/>
</dbReference>
<feature type="domain" description="Cellulose-binding Sde182 C-terminal" evidence="2">
    <location>
        <begin position="332"/>
        <end position="411"/>
    </location>
</feature>
<dbReference type="Gene3D" id="3.90.245.10">
    <property type="entry name" value="Ribonucleoside hydrolase-like"/>
    <property type="match status" value="1"/>
</dbReference>
<sequence length="413" mass="46288">MSDIGGSDPDDTQSLVHLFVSLDQVELEGFISQHAWVPYGQGAIKLINNMINSYEAVLPNLKVHSAAYPSAAYLRSIVKQGQPEAAMHGVGTGKDSEGSEWIIKIIDRDDPRPVWISAWSGLSTLAQALWKVSHTRTKNQVDEFVRKIRVYDVLGQDDAGAWIVKNFPNIIYIRNKKIYGWAPSDKWTNDNVQNVGLLGTLYPNRIWAIEGDSPSFMYCLNNGLNVPEHPEYGGWGGRFATVRIANIPGMDWVKKNGLDETQYAPYYMIPSASEGANAILRWKDDIYNDFAARMQWTVCSNFKDANHHPVVVMGNNKGKEILELKVNAGQIVVLNAAKSYDPDHNKLTYDWTYYKEPSTYNGNIVLNTSMHNVCNVIVPKDAANHTIHIILRVVDNGVPSLTSYKRIILNVLP</sequence>